<dbReference type="InterPro" id="IPR023407">
    <property type="entry name" value="Ribosomal_eS27_Zn-bd_dom_sf"/>
</dbReference>
<dbReference type="RefSeq" id="WP_267623656.1">
    <property type="nucleotide sequence ID" value="NZ_JAODIW010000008.1"/>
</dbReference>
<dbReference type="SUPFAM" id="SSF57829">
    <property type="entry name" value="Zn-binding ribosomal proteins"/>
    <property type="match status" value="1"/>
</dbReference>
<dbReference type="HAMAP" id="MF_00371">
    <property type="entry name" value="Ribosomal_eS27"/>
    <property type="match status" value="1"/>
</dbReference>
<dbReference type="InterPro" id="IPR000592">
    <property type="entry name" value="Ribosomal_eS27"/>
</dbReference>
<evidence type="ECO:0000313" key="9">
    <source>
        <dbReference type="Proteomes" id="UP001595921"/>
    </source>
</evidence>
<evidence type="ECO:0000256" key="3">
    <source>
        <dbReference type="ARBA" id="ARBA00022833"/>
    </source>
</evidence>
<keyword evidence="4 6" id="KW-0689">Ribosomal protein</keyword>
<keyword evidence="2 6" id="KW-0863">Zinc-finger</keyword>
<evidence type="ECO:0000256" key="7">
    <source>
        <dbReference type="RuleBase" id="RU000671"/>
    </source>
</evidence>
<feature type="binding site" evidence="6">
    <location>
        <position position="13"/>
    </location>
    <ligand>
        <name>Zn(2+)</name>
        <dbReference type="ChEBI" id="CHEBI:29105"/>
    </ligand>
</feature>
<dbReference type="PROSITE" id="PS01168">
    <property type="entry name" value="RIBOSOMAL_S27E"/>
    <property type="match status" value="1"/>
</dbReference>
<dbReference type="Pfam" id="PF01667">
    <property type="entry name" value="Ribosomal_S27e"/>
    <property type="match status" value="1"/>
</dbReference>
<comment type="cofactor">
    <cofactor evidence="6 7">
        <name>Zn(2+)</name>
        <dbReference type="ChEBI" id="CHEBI:29105"/>
    </cofactor>
    <text evidence="6 7">Binds 1 zinc ion per subunit.</text>
</comment>
<comment type="subunit">
    <text evidence="6">Part of the 30S ribosomal subunit.</text>
</comment>
<feature type="binding site" evidence="6">
    <location>
        <position position="10"/>
    </location>
    <ligand>
        <name>Zn(2+)</name>
        <dbReference type="ChEBI" id="CHEBI:29105"/>
    </ligand>
</feature>
<evidence type="ECO:0000256" key="6">
    <source>
        <dbReference type="HAMAP-Rule" id="MF_00371"/>
    </source>
</evidence>
<protein>
    <recommendedName>
        <fullName evidence="6">Small ribosomal subunit protein eS27</fullName>
    </recommendedName>
</protein>
<reference evidence="8 9" key="1">
    <citation type="journal article" date="2019" name="Int. J. Syst. Evol. Microbiol.">
        <title>The Global Catalogue of Microorganisms (GCM) 10K type strain sequencing project: providing services to taxonomists for standard genome sequencing and annotation.</title>
        <authorList>
            <consortium name="The Broad Institute Genomics Platform"/>
            <consortium name="The Broad Institute Genome Sequencing Center for Infectious Disease"/>
            <person name="Wu L."/>
            <person name="Ma J."/>
        </authorList>
    </citation>
    <scope>NUCLEOTIDE SEQUENCE [LARGE SCALE GENOMIC DNA]</scope>
    <source>
        <strain evidence="8 9">CGMCC 1.12553</strain>
    </source>
</reference>
<evidence type="ECO:0000256" key="4">
    <source>
        <dbReference type="ARBA" id="ARBA00022980"/>
    </source>
</evidence>
<comment type="caution">
    <text evidence="8">The sequence shown here is derived from an EMBL/GenBank/DDBJ whole genome shotgun (WGS) entry which is preliminary data.</text>
</comment>
<feature type="zinc finger region" description="C4-type" evidence="6">
    <location>
        <begin position="10"/>
        <end position="32"/>
    </location>
</feature>
<dbReference type="GO" id="GO:0008270">
    <property type="term" value="F:zinc ion binding"/>
    <property type="evidence" value="ECO:0007669"/>
    <property type="project" value="UniProtKB-UniRule"/>
</dbReference>
<keyword evidence="5 6" id="KW-0687">Ribonucleoprotein</keyword>
<dbReference type="AlphaFoldDB" id="A0ABD5PCW7"/>
<keyword evidence="6 7" id="KW-0479">Metal-binding</keyword>
<dbReference type="EMBL" id="JBHSDS010000006">
    <property type="protein sequence ID" value="MFC4358574.1"/>
    <property type="molecule type" value="Genomic_DNA"/>
</dbReference>
<keyword evidence="3 6" id="KW-0862">Zinc</keyword>
<accession>A0ABD5PCW7</accession>
<name>A0ABD5PCW7_9EURY</name>
<sequence length="57" mass="5836">MAGSFVTVQCPDCENEQVVFSKASTVVNCAVCGTTLARPTGGNAAVEGEVTETVEAR</sequence>
<evidence type="ECO:0000256" key="5">
    <source>
        <dbReference type="ARBA" id="ARBA00023274"/>
    </source>
</evidence>
<dbReference type="NCBIfam" id="NF001629">
    <property type="entry name" value="PRK00415.1"/>
    <property type="match status" value="1"/>
</dbReference>
<dbReference type="GO" id="GO:0006412">
    <property type="term" value="P:translation"/>
    <property type="evidence" value="ECO:0007669"/>
    <property type="project" value="UniProtKB-UniRule"/>
</dbReference>
<dbReference type="InterPro" id="IPR011332">
    <property type="entry name" value="Ribosomal_zn-bd"/>
</dbReference>
<dbReference type="Proteomes" id="UP001595921">
    <property type="component" value="Unassembled WGS sequence"/>
</dbReference>
<dbReference type="GO" id="GO:0005840">
    <property type="term" value="C:ribosome"/>
    <property type="evidence" value="ECO:0007669"/>
    <property type="project" value="UniProtKB-KW"/>
</dbReference>
<gene>
    <name evidence="6" type="primary">rps27e</name>
    <name evidence="8" type="ORF">ACFO0N_11540</name>
</gene>
<proteinExistence type="inferred from homology"/>
<feature type="binding site" evidence="6">
    <location>
        <position position="29"/>
    </location>
    <ligand>
        <name>Zn(2+)</name>
        <dbReference type="ChEBI" id="CHEBI:29105"/>
    </ligand>
</feature>
<comment type="similarity">
    <text evidence="1 6 7">Belongs to the eukaryotic ribosomal protein eS27 family.</text>
</comment>
<organism evidence="8 9">
    <name type="scientific">Halobium salinum</name>
    <dbReference type="NCBI Taxonomy" id="1364940"/>
    <lineage>
        <taxon>Archaea</taxon>
        <taxon>Methanobacteriati</taxon>
        <taxon>Methanobacteriota</taxon>
        <taxon>Stenosarchaea group</taxon>
        <taxon>Halobacteria</taxon>
        <taxon>Halobacteriales</taxon>
        <taxon>Haloferacaceae</taxon>
        <taxon>Halobium</taxon>
    </lineage>
</organism>
<evidence type="ECO:0000256" key="1">
    <source>
        <dbReference type="ARBA" id="ARBA00010919"/>
    </source>
</evidence>
<evidence type="ECO:0000256" key="2">
    <source>
        <dbReference type="ARBA" id="ARBA00022771"/>
    </source>
</evidence>
<evidence type="ECO:0000313" key="8">
    <source>
        <dbReference type="EMBL" id="MFC4358574.1"/>
    </source>
</evidence>
<dbReference type="Gene3D" id="2.20.25.100">
    <property type="entry name" value="Zn-binding ribosomal proteins"/>
    <property type="match status" value="1"/>
</dbReference>
<keyword evidence="9" id="KW-1185">Reference proteome</keyword>
<feature type="binding site" evidence="6">
    <location>
        <position position="32"/>
    </location>
    <ligand>
        <name>Zn(2+)</name>
        <dbReference type="ChEBI" id="CHEBI:29105"/>
    </ligand>
</feature>
<dbReference type="GO" id="GO:1990904">
    <property type="term" value="C:ribonucleoprotein complex"/>
    <property type="evidence" value="ECO:0007669"/>
    <property type="project" value="UniProtKB-KW"/>
</dbReference>